<evidence type="ECO:0000256" key="1">
    <source>
        <dbReference type="ARBA" id="ARBA00004141"/>
    </source>
</evidence>
<comment type="caution">
    <text evidence="9">The sequence shown here is derived from an EMBL/GenBank/DDBJ whole genome shotgun (WGS) entry which is preliminary data.</text>
</comment>
<comment type="similarity">
    <text evidence="2 7">Belongs to the MIP/aquaporin (TC 1.A.8) family.</text>
</comment>
<dbReference type="Proteomes" id="UP001146120">
    <property type="component" value="Unassembled WGS sequence"/>
</dbReference>
<evidence type="ECO:0000256" key="4">
    <source>
        <dbReference type="ARBA" id="ARBA00022692"/>
    </source>
</evidence>
<evidence type="ECO:0000256" key="8">
    <source>
        <dbReference type="SAM" id="Phobius"/>
    </source>
</evidence>
<name>A0AAV2Z1L2_9STRA</name>
<feature type="transmembrane region" description="Helical" evidence="8">
    <location>
        <begin position="136"/>
        <end position="155"/>
    </location>
</feature>
<keyword evidence="6 8" id="KW-0472">Membrane</keyword>
<reference evidence="9" key="1">
    <citation type="submission" date="2022-11" db="EMBL/GenBank/DDBJ databases">
        <authorList>
            <person name="Morgan W.R."/>
            <person name="Tartar A."/>
        </authorList>
    </citation>
    <scope>NUCLEOTIDE SEQUENCE</scope>
    <source>
        <strain evidence="9">ARSEF 373</strain>
    </source>
</reference>
<evidence type="ECO:0008006" key="11">
    <source>
        <dbReference type="Google" id="ProtNLM"/>
    </source>
</evidence>
<feature type="transmembrane region" description="Helical" evidence="8">
    <location>
        <begin position="186"/>
        <end position="204"/>
    </location>
</feature>
<dbReference type="EMBL" id="DAKRPA010000068">
    <property type="protein sequence ID" value="DBA00196.1"/>
    <property type="molecule type" value="Genomic_DNA"/>
</dbReference>
<feature type="transmembrane region" description="Helical" evidence="8">
    <location>
        <begin position="95"/>
        <end position="124"/>
    </location>
</feature>
<evidence type="ECO:0000256" key="7">
    <source>
        <dbReference type="RuleBase" id="RU000477"/>
    </source>
</evidence>
<dbReference type="InterPro" id="IPR023271">
    <property type="entry name" value="Aquaporin-like"/>
</dbReference>
<keyword evidence="10" id="KW-1185">Reference proteome</keyword>
<feature type="transmembrane region" description="Helical" evidence="8">
    <location>
        <begin position="57"/>
        <end position="75"/>
    </location>
</feature>
<dbReference type="CDD" id="cd00333">
    <property type="entry name" value="MIP"/>
    <property type="match status" value="1"/>
</dbReference>
<evidence type="ECO:0000256" key="3">
    <source>
        <dbReference type="ARBA" id="ARBA00022448"/>
    </source>
</evidence>
<feature type="transmembrane region" description="Helical" evidence="8">
    <location>
        <begin position="216"/>
        <end position="240"/>
    </location>
</feature>
<dbReference type="InterPro" id="IPR000425">
    <property type="entry name" value="MIP"/>
</dbReference>
<reference evidence="9" key="2">
    <citation type="journal article" date="2023" name="Microbiol Resour">
        <title>Decontamination and Annotation of the Draft Genome Sequence of the Oomycete Lagenidium giganteum ARSEF 373.</title>
        <authorList>
            <person name="Morgan W.R."/>
            <person name="Tartar A."/>
        </authorList>
    </citation>
    <scope>NUCLEOTIDE SEQUENCE</scope>
    <source>
        <strain evidence="9">ARSEF 373</strain>
    </source>
</reference>
<evidence type="ECO:0000256" key="2">
    <source>
        <dbReference type="ARBA" id="ARBA00006175"/>
    </source>
</evidence>
<comment type="subcellular location">
    <subcellularLocation>
        <location evidence="1">Membrane</location>
        <topology evidence="1">Multi-pass membrane protein</topology>
    </subcellularLocation>
</comment>
<dbReference type="PRINTS" id="PR00783">
    <property type="entry name" value="MINTRINSICP"/>
</dbReference>
<evidence type="ECO:0000313" key="10">
    <source>
        <dbReference type="Proteomes" id="UP001146120"/>
    </source>
</evidence>
<dbReference type="NCBIfam" id="TIGR00861">
    <property type="entry name" value="MIP"/>
    <property type="match status" value="1"/>
</dbReference>
<protein>
    <recommendedName>
        <fullName evidence="11">Aquaporin</fullName>
    </recommendedName>
</protein>
<evidence type="ECO:0000256" key="5">
    <source>
        <dbReference type="ARBA" id="ARBA00022989"/>
    </source>
</evidence>
<proteinExistence type="inferred from homology"/>
<keyword evidence="5 8" id="KW-1133">Transmembrane helix</keyword>
<dbReference type="InterPro" id="IPR050363">
    <property type="entry name" value="MIP/Aquaporin"/>
</dbReference>
<accession>A0AAV2Z1L2</accession>
<dbReference type="SUPFAM" id="SSF81338">
    <property type="entry name" value="Aquaporin-like"/>
    <property type="match status" value="1"/>
</dbReference>
<dbReference type="GO" id="GO:0015250">
    <property type="term" value="F:water channel activity"/>
    <property type="evidence" value="ECO:0007669"/>
    <property type="project" value="TreeGrafter"/>
</dbReference>
<dbReference type="GO" id="GO:0015254">
    <property type="term" value="F:glycerol channel activity"/>
    <property type="evidence" value="ECO:0007669"/>
    <property type="project" value="TreeGrafter"/>
</dbReference>
<sequence>MALQRQNSGVEPADLTYIAVQDDSKLEKSDVEYTGYADIPVTKVSPYAVKSPHLRECLAEFFGMFVLLSFGMGVNNQVSLSEDTRGTFMSINLCWGIAVMLGVHIAGGVSGAHLNPAVTIAFAVYKRIAWRKVPGYIVAQMLGAFCAAFMIFMMYRPLINNADPNHTTQQVHFATYPRDLVPNTTAFYTEFFGAAMLLIGVFAVEDKCNKPGSKFTAPIAFCLLITAIGMAFGMNTGYAINPARDFGPRFFTFLAGWGSMVFTKRDYYFWIPLVAPVLGCIAGGGLYKLFIEIHHPHPDASQTSSEV</sequence>
<dbReference type="Gene3D" id="1.20.1080.10">
    <property type="entry name" value="Glycerol uptake facilitator protein"/>
    <property type="match status" value="1"/>
</dbReference>
<dbReference type="PANTHER" id="PTHR43829">
    <property type="entry name" value="AQUAPORIN OR AQUAGLYCEROPORIN RELATED"/>
    <property type="match status" value="1"/>
</dbReference>
<evidence type="ECO:0000313" key="9">
    <source>
        <dbReference type="EMBL" id="DBA00196.1"/>
    </source>
</evidence>
<keyword evidence="4 7" id="KW-0812">Transmembrane</keyword>
<gene>
    <name evidence="9" type="ORF">N0F65_007821</name>
</gene>
<dbReference type="PRINTS" id="PR02019">
    <property type="entry name" value="AQUAPORIN7"/>
</dbReference>
<dbReference type="AlphaFoldDB" id="A0AAV2Z1L2"/>
<dbReference type="PROSITE" id="PS00221">
    <property type="entry name" value="MIP"/>
    <property type="match status" value="1"/>
</dbReference>
<organism evidence="9 10">
    <name type="scientific">Lagenidium giganteum</name>
    <dbReference type="NCBI Taxonomy" id="4803"/>
    <lineage>
        <taxon>Eukaryota</taxon>
        <taxon>Sar</taxon>
        <taxon>Stramenopiles</taxon>
        <taxon>Oomycota</taxon>
        <taxon>Peronosporomycetes</taxon>
        <taxon>Pythiales</taxon>
        <taxon>Pythiaceae</taxon>
    </lineage>
</organism>
<dbReference type="PANTHER" id="PTHR43829:SF9">
    <property type="entry name" value="AQUAPORIN-9"/>
    <property type="match status" value="1"/>
</dbReference>
<feature type="transmembrane region" description="Helical" evidence="8">
    <location>
        <begin position="267"/>
        <end position="287"/>
    </location>
</feature>
<keyword evidence="3 7" id="KW-0813">Transport</keyword>
<dbReference type="InterPro" id="IPR022357">
    <property type="entry name" value="MIP_CS"/>
</dbReference>
<evidence type="ECO:0000256" key="6">
    <source>
        <dbReference type="ARBA" id="ARBA00023136"/>
    </source>
</evidence>
<dbReference type="Pfam" id="PF00230">
    <property type="entry name" value="MIP"/>
    <property type="match status" value="1"/>
</dbReference>
<dbReference type="GO" id="GO:0005886">
    <property type="term" value="C:plasma membrane"/>
    <property type="evidence" value="ECO:0007669"/>
    <property type="project" value="TreeGrafter"/>
</dbReference>